<feature type="region of interest" description="Disordered" evidence="1">
    <location>
        <begin position="52"/>
        <end position="128"/>
    </location>
</feature>
<name>A0A1E5RJ61_9ASCO</name>
<dbReference type="AlphaFoldDB" id="A0A1E5RJ61"/>
<sequence length="128" mass="13403">MFKSGTKFRLNGFLIPALNFKNKMALRNYMYSKHKRTDPTIALIAGSHGIDSATVGAPGKSSSNSNVSSSGNSNNNASSSSSSSNNSSDSIHSGKEQSAEAGALFAGSTKNIDDSDNLNSNSRSNSYE</sequence>
<protein>
    <submittedName>
        <fullName evidence="2">Uncharacterized protein</fullName>
    </submittedName>
</protein>
<comment type="caution">
    <text evidence="2">The sequence shown here is derived from an EMBL/GenBank/DDBJ whole genome shotgun (WGS) entry which is preliminary data.</text>
</comment>
<evidence type="ECO:0000256" key="1">
    <source>
        <dbReference type="SAM" id="MobiDB-lite"/>
    </source>
</evidence>
<feature type="compositionally biased region" description="Low complexity" evidence="1">
    <location>
        <begin position="117"/>
        <end position="128"/>
    </location>
</feature>
<dbReference type="EMBL" id="LPNM01000006">
    <property type="protein sequence ID" value="OEJ86593.1"/>
    <property type="molecule type" value="Genomic_DNA"/>
</dbReference>
<keyword evidence="3" id="KW-1185">Reference proteome</keyword>
<feature type="compositionally biased region" description="Low complexity" evidence="1">
    <location>
        <begin position="61"/>
        <end position="90"/>
    </location>
</feature>
<gene>
    <name evidence="2" type="ORF">AWRI3579_g1176</name>
</gene>
<reference evidence="3" key="1">
    <citation type="journal article" date="2016" name="Genome Announc.">
        <title>Genome sequences of three species of Hanseniaspora isolated from spontaneous wine fermentations.</title>
        <authorList>
            <person name="Sternes P.R."/>
            <person name="Lee D."/>
            <person name="Kutyna D.R."/>
            <person name="Borneman A.R."/>
        </authorList>
    </citation>
    <scope>NUCLEOTIDE SEQUENCE [LARGE SCALE GENOMIC DNA]</scope>
    <source>
        <strain evidence="3">AWRI3579</strain>
    </source>
</reference>
<dbReference type="OrthoDB" id="10598635at2759"/>
<dbReference type="Proteomes" id="UP000095728">
    <property type="component" value="Unassembled WGS sequence"/>
</dbReference>
<dbReference type="InParanoid" id="A0A1E5RJ61"/>
<evidence type="ECO:0000313" key="3">
    <source>
        <dbReference type="Proteomes" id="UP000095728"/>
    </source>
</evidence>
<evidence type="ECO:0000313" key="2">
    <source>
        <dbReference type="EMBL" id="OEJ86593.1"/>
    </source>
</evidence>
<organism evidence="2 3">
    <name type="scientific">Hanseniaspora osmophila</name>
    <dbReference type="NCBI Taxonomy" id="56408"/>
    <lineage>
        <taxon>Eukaryota</taxon>
        <taxon>Fungi</taxon>
        <taxon>Dikarya</taxon>
        <taxon>Ascomycota</taxon>
        <taxon>Saccharomycotina</taxon>
        <taxon>Saccharomycetes</taxon>
        <taxon>Saccharomycodales</taxon>
        <taxon>Saccharomycodaceae</taxon>
        <taxon>Hanseniaspora</taxon>
    </lineage>
</organism>
<accession>A0A1E5RJ61</accession>
<proteinExistence type="predicted"/>